<dbReference type="InterPro" id="IPR011992">
    <property type="entry name" value="EF-hand-dom_pair"/>
</dbReference>
<sequence length="179" mass="18935">MGAGCSSGQDQAPKTLANSGSGGRSQKGGAGGAGARSIAASSKADELAANFVAEYPSDDEPDDTPSYPEGSREATLLNVYYLLDKANLGYITIPDWKDYIRDAGLTMEALAHELGPIVADQAEPGDPRVTARQFVNAMVHMTADMDDRDFGHFVAQTLQTYRTKGASQKSLAAGEEEEE</sequence>
<dbReference type="EMBL" id="PGGS01000033">
    <property type="protein sequence ID" value="PNH11278.1"/>
    <property type="molecule type" value="Genomic_DNA"/>
</dbReference>
<dbReference type="Proteomes" id="UP000236333">
    <property type="component" value="Unassembled WGS sequence"/>
</dbReference>
<protein>
    <recommendedName>
        <fullName evidence="4">EF-hand domain-containing protein</fullName>
    </recommendedName>
</protein>
<dbReference type="AlphaFoldDB" id="A0A2J8AFH9"/>
<dbReference type="SUPFAM" id="SSF47473">
    <property type="entry name" value="EF-hand"/>
    <property type="match status" value="1"/>
</dbReference>
<evidence type="ECO:0000313" key="3">
    <source>
        <dbReference type="Proteomes" id="UP000236333"/>
    </source>
</evidence>
<evidence type="ECO:0000256" key="1">
    <source>
        <dbReference type="SAM" id="MobiDB-lite"/>
    </source>
</evidence>
<accession>A0A2J8AFH9</accession>
<name>A0A2J8AFH9_9CHLO</name>
<feature type="compositionally biased region" description="Gly residues" evidence="1">
    <location>
        <begin position="20"/>
        <end position="34"/>
    </location>
</feature>
<organism evidence="2 3">
    <name type="scientific">Tetrabaena socialis</name>
    <dbReference type="NCBI Taxonomy" id="47790"/>
    <lineage>
        <taxon>Eukaryota</taxon>
        <taxon>Viridiplantae</taxon>
        <taxon>Chlorophyta</taxon>
        <taxon>core chlorophytes</taxon>
        <taxon>Chlorophyceae</taxon>
        <taxon>CS clade</taxon>
        <taxon>Chlamydomonadales</taxon>
        <taxon>Tetrabaenaceae</taxon>
        <taxon>Tetrabaena</taxon>
    </lineage>
</organism>
<feature type="compositionally biased region" description="Polar residues" evidence="1">
    <location>
        <begin position="1"/>
        <end position="18"/>
    </location>
</feature>
<reference evidence="2 3" key="1">
    <citation type="journal article" date="2017" name="Mol. Biol. Evol.">
        <title>The 4-celled Tetrabaena socialis nuclear genome reveals the essential components for genetic control of cell number at the origin of multicellularity in the volvocine lineage.</title>
        <authorList>
            <person name="Featherston J."/>
            <person name="Arakaki Y."/>
            <person name="Hanschen E.R."/>
            <person name="Ferris P.J."/>
            <person name="Michod R.E."/>
            <person name="Olson B.J.S.C."/>
            <person name="Nozaki H."/>
            <person name="Durand P.M."/>
        </authorList>
    </citation>
    <scope>NUCLEOTIDE SEQUENCE [LARGE SCALE GENOMIC DNA]</scope>
    <source>
        <strain evidence="2 3">NIES-571</strain>
    </source>
</reference>
<proteinExistence type="predicted"/>
<evidence type="ECO:0000313" key="2">
    <source>
        <dbReference type="EMBL" id="PNH11278.1"/>
    </source>
</evidence>
<dbReference type="OrthoDB" id="528573at2759"/>
<evidence type="ECO:0008006" key="4">
    <source>
        <dbReference type="Google" id="ProtNLM"/>
    </source>
</evidence>
<comment type="caution">
    <text evidence="2">The sequence shown here is derived from an EMBL/GenBank/DDBJ whole genome shotgun (WGS) entry which is preliminary data.</text>
</comment>
<gene>
    <name evidence="2" type="ORF">TSOC_001879</name>
</gene>
<feature type="region of interest" description="Disordered" evidence="1">
    <location>
        <begin position="1"/>
        <end position="70"/>
    </location>
</feature>
<keyword evidence="3" id="KW-1185">Reference proteome</keyword>